<feature type="transmembrane region" description="Helical" evidence="1">
    <location>
        <begin position="418"/>
        <end position="435"/>
    </location>
</feature>
<feature type="transmembrane region" description="Helical" evidence="1">
    <location>
        <begin position="173"/>
        <end position="192"/>
    </location>
</feature>
<gene>
    <name evidence="2" type="ordered locus">Fluta_0715</name>
</gene>
<dbReference type="eggNOG" id="ENOG502Z8EZ">
    <property type="taxonomic scope" value="Bacteria"/>
</dbReference>
<feature type="transmembrane region" description="Helical" evidence="1">
    <location>
        <begin position="353"/>
        <end position="373"/>
    </location>
</feature>
<dbReference type="RefSeq" id="WP_013685491.1">
    <property type="nucleotide sequence ID" value="NC_015321.1"/>
</dbReference>
<sequence>MKYTQFTLYDWIFFSAYLILFSLITILIYLKNKENPEYRYFLPHFFWKILMGFAMAYVYVYNYGGGDTTAYWQGADTLNNLFYESPLDYLTEIFSSPTKDYIPHYYNQKTGVPPMWIYNEPNSWFICKLSSPLSFFSFKSYLALNLFYSILTTIISWKFFRFLNSYLSIQSKYIAYAILFIPTVGFWCTGIMKDSVTYASLLVVIMGIFKILNKQSSFIVIISTLIGLSFIYVTRSFLLLPILIPVFILFVFRLNKNKPAITKFLTRLFGISIALSSIVFFMSSASFLGEFTSENLTKSANTIYLDFQNNTNYTGKRYNLGISEVNSTTMVTVIPNAILTTIYRPFLWEADNALMVINGLESSIFLTLTLSIFRRRREKANLINLIDDTKTKNFLIFSLLFVLILAYFVGLTSGLFGVLARLKAPILPFFLLYIFSKVDRNRKQNLTISE</sequence>
<keyword evidence="1" id="KW-0812">Transmembrane</keyword>
<evidence type="ECO:0008006" key="4">
    <source>
        <dbReference type="Google" id="ProtNLM"/>
    </source>
</evidence>
<feature type="transmembrane region" description="Helical" evidence="1">
    <location>
        <begin position="394"/>
        <end position="412"/>
    </location>
</feature>
<dbReference type="EMBL" id="CP002542">
    <property type="protein sequence ID" value="AEA42719.1"/>
    <property type="molecule type" value="Genomic_DNA"/>
</dbReference>
<keyword evidence="3" id="KW-1185">Reference proteome</keyword>
<dbReference type="KEGG" id="fte:Fluta_0715"/>
<accession>F2II19</accession>
<reference evidence="2 3" key="1">
    <citation type="journal article" date="2011" name="Stand. Genomic Sci.">
        <title>Complete genome sequence of the gliding freshwater bacterium Fluviicola taffensis type strain (RW262).</title>
        <authorList>
            <person name="Woyke T."/>
            <person name="Chertkov O."/>
            <person name="Lapidus A."/>
            <person name="Nolan M."/>
            <person name="Lucas S."/>
            <person name="Del Rio T.G."/>
            <person name="Tice H."/>
            <person name="Cheng J.F."/>
            <person name="Tapia R."/>
            <person name="Han C."/>
            <person name="Goodwin L."/>
            <person name="Pitluck S."/>
            <person name="Liolios K."/>
            <person name="Pagani I."/>
            <person name="Ivanova N."/>
            <person name="Huntemann M."/>
            <person name="Mavromatis K."/>
            <person name="Mikhailova N."/>
            <person name="Pati A."/>
            <person name="Chen A."/>
            <person name="Palaniappan K."/>
            <person name="Land M."/>
            <person name="Hauser L."/>
            <person name="Brambilla E.M."/>
            <person name="Rohde M."/>
            <person name="Mwirichia R."/>
            <person name="Sikorski J."/>
            <person name="Tindall B.J."/>
            <person name="Goker M."/>
            <person name="Bristow J."/>
            <person name="Eisen J.A."/>
            <person name="Markowitz V."/>
            <person name="Hugenholtz P."/>
            <person name="Klenk H.P."/>
            <person name="Kyrpides N.C."/>
        </authorList>
    </citation>
    <scope>NUCLEOTIDE SEQUENCE [LARGE SCALE GENOMIC DNA]</scope>
    <source>
        <strain evidence="3">DSM 16823 / RW262 / RW262</strain>
    </source>
</reference>
<dbReference type="AlphaFoldDB" id="F2II19"/>
<proteinExistence type="predicted"/>
<evidence type="ECO:0000256" key="1">
    <source>
        <dbReference type="SAM" id="Phobius"/>
    </source>
</evidence>
<reference evidence="3" key="2">
    <citation type="submission" date="2011-02" db="EMBL/GenBank/DDBJ databases">
        <title>The complete genome of Fluviicola taffensis DSM 16823.</title>
        <authorList>
            <consortium name="US DOE Joint Genome Institute (JGI-PGF)"/>
            <person name="Lucas S."/>
            <person name="Copeland A."/>
            <person name="Lapidus A."/>
            <person name="Bruce D."/>
            <person name="Goodwin L."/>
            <person name="Pitluck S."/>
            <person name="Kyrpides N."/>
            <person name="Mavromatis K."/>
            <person name="Ivanova N."/>
            <person name="Mikhailova N."/>
            <person name="Pagani I."/>
            <person name="Chertkov O."/>
            <person name="Detter J.C."/>
            <person name="Han C."/>
            <person name="Tapia R."/>
            <person name="Land M."/>
            <person name="Hauser L."/>
            <person name="Markowitz V."/>
            <person name="Cheng J.-F."/>
            <person name="Hugenholtz P."/>
            <person name="Woyke T."/>
            <person name="Wu D."/>
            <person name="Tindall B."/>
            <person name="Pomrenke H.G."/>
            <person name="Brambilla E."/>
            <person name="Klenk H.-P."/>
            <person name="Eisen J.A."/>
        </authorList>
    </citation>
    <scope>NUCLEOTIDE SEQUENCE [LARGE SCALE GENOMIC DNA]</scope>
    <source>
        <strain evidence="3">DSM 16823 / RW262 / RW262</strain>
    </source>
</reference>
<evidence type="ECO:0000313" key="3">
    <source>
        <dbReference type="Proteomes" id="UP000007463"/>
    </source>
</evidence>
<organism evidence="2 3">
    <name type="scientific">Fluviicola taffensis (strain DSM 16823 / NCIMB 13979 / RW262)</name>
    <dbReference type="NCBI Taxonomy" id="755732"/>
    <lineage>
        <taxon>Bacteria</taxon>
        <taxon>Pseudomonadati</taxon>
        <taxon>Bacteroidota</taxon>
        <taxon>Flavobacteriia</taxon>
        <taxon>Flavobacteriales</taxon>
        <taxon>Crocinitomicaceae</taxon>
        <taxon>Fluviicola</taxon>
    </lineage>
</organism>
<keyword evidence="1" id="KW-0472">Membrane</keyword>
<evidence type="ECO:0000313" key="2">
    <source>
        <dbReference type="EMBL" id="AEA42719.1"/>
    </source>
</evidence>
<dbReference type="STRING" id="755732.Fluta_0715"/>
<feature type="transmembrane region" description="Helical" evidence="1">
    <location>
        <begin position="219"/>
        <end position="252"/>
    </location>
</feature>
<feature type="transmembrane region" description="Helical" evidence="1">
    <location>
        <begin position="264"/>
        <end position="288"/>
    </location>
</feature>
<name>F2II19_FLUTR</name>
<dbReference type="Proteomes" id="UP000007463">
    <property type="component" value="Chromosome"/>
</dbReference>
<feature type="transmembrane region" description="Helical" evidence="1">
    <location>
        <begin position="141"/>
        <end position="161"/>
    </location>
</feature>
<keyword evidence="1" id="KW-1133">Transmembrane helix</keyword>
<feature type="transmembrane region" description="Helical" evidence="1">
    <location>
        <begin position="42"/>
        <end position="61"/>
    </location>
</feature>
<dbReference type="OrthoDB" id="3862418at2"/>
<feature type="transmembrane region" description="Helical" evidence="1">
    <location>
        <begin position="12"/>
        <end position="30"/>
    </location>
</feature>
<protein>
    <recommendedName>
        <fullName evidence="4">Glycosyltransferase RgtA/B/C/D-like domain-containing protein</fullName>
    </recommendedName>
</protein>
<dbReference type="HOGENOM" id="CLU_612163_0_0_10"/>